<evidence type="ECO:0000313" key="1">
    <source>
        <dbReference type="EMBL" id="BBM46154.1"/>
    </source>
</evidence>
<organism evidence="1 2">
    <name type="scientific">Leptotrichia trevisanii</name>
    <dbReference type="NCBI Taxonomy" id="109328"/>
    <lineage>
        <taxon>Bacteria</taxon>
        <taxon>Fusobacteriati</taxon>
        <taxon>Fusobacteriota</taxon>
        <taxon>Fusobacteriia</taxon>
        <taxon>Fusobacteriales</taxon>
        <taxon>Leptotrichiaceae</taxon>
        <taxon>Leptotrichia</taxon>
    </lineage>
</organism>
<accession>A0A510K3R7</accession>
<sequence length="213" mass="25105">MVLWVIWLKIENKIDYTQKQIELNIFDQNLVYIDWKSIWLYPKRHRRILELYKPDEIIETSASPTGFIKIKMDLNNFKTTDKPRVIQNGVDVQGNALNKKVYLYSYEVYDPSSNSNRLEVINVIKVFIDSIGIGSVNIGEINNYEIKWTQINEKVEYISQILEKEDYNGKEQELEGLIKTAIELVKSIPIPYMRTIVTSLELLYKMINYSKNK</sequence>
<evidence type="ECO:0000313" key="2">
    <source>
        <dbReference type="Proteomes" id="UP000422644"/>
    </source>
</evidence>
<name>A0A510K3R7_9FUSO</name>
<dbReference type="EMBL" id="AP019831">
    <property type="protein sequence ID" value="BBM46154.1"/>
    <property type="molecule type" value="Genomic_DNA"/>
</dbReference>
<gene>
    <name evidence="1" type="ORF">JMUB3870_2281</name>
</gene>
<protein>
    <submittedName>
        <fullName evidence="1">Uncharacterized protein</fullName>
    </submittedName>
</protein>
<proteinExistence type="predicted"/>
<reference evidence="1 2" key="1">
    <citation type="submission" date="2019-07" db="EMBL/GenBank/DDBJ databases">
        <title>Complete Genome Sequence of Leptotrichia trevisanii Strain JMUB3870.</title>
        <authorList>
            <person name="Watanabe S."/>
            <person name="Cui L."/>
        </authorList>
    </citation>
    <scope>NUCLEOTIDE SEQUENCE [LARGE SCALE GENOMIC DNA]</scope>
    <source>
        <strain evidence="1 2">JMUB3870</strain>
    </source>
</reference>
<keyword evidence="2" id="KW-1185">Reference proteome</keyword>
<dbReference type="AlphaFoldDB" id="A0A510K3R7"/>
<dbReference type="Proteomes" id="UP000422644">
    <property type="component" value="Chromosome"/>
</dbReference>